<evidence type="ECO:0000313" key="14">
    <source>
        <dbReference type="Proteomes" id="UP000054304"/>
    </source>
</evidence>
<dbReference type="InterPro" id="IPR050168">
    <property type="entry name" value="AAA_ATPase_domain"/>
</dbReference>
<keyword evidence="6" id="KW-0472">Membrane</keyword>
<evidence type="ECO:0000256" key="3">
    <source>
        <dbReference type="ARBA" id="ARBA00022741"/>
    </source>
</evidence>
<dbReference type="SMART" id="SM00382">
    <property type="entry name" value="AAA"/>
    <property type="match status" value="2"/>
</dbReference>
<dbReference type="GO" id="GO:0140318">
    <property type="term" value="F:protein transporter activity"/>
    <property type="evidence" value="ECO:0007669"/>
    <property type="project" value="EnsemblFungi"/>
</dbReference>
<dbReference type="Pfam" id="PF23111">
    <property type="entry name" value="N1_PEX6"/>
    <property type="match status" value="1"/>
</dbReference>
<evidence type="ECO:0000256" key="4">
    <source>
        <dbReference type="ARBA" id="ARBA00022801"/>
    </source>
</evidence>
<evidence type="ECO:0000256" key="5">
    <source>
        <dbReference type="ARBA" id="ARBA00022840"/>
    </source>
</evidence>
<evidence type="ECO:0000256" key="10">
    <source>
        <dbReference type="ARBA" id="ARBA00045342"/>
    </source>
</evidence>
<keyword evidence="2" id="KW-0962">Peroxisome biogenesis</keyword>
<comment type="function">
    <text evidence="10">Component of the PEX1-PEX6 AAA ATPase complex, a protein dislocase complex that mediates the ATP-dependent extraction of the PEX5 receptor from peroxisomal membranes, an essential step for PEX5 recycling. Specifically recognizes PEX5 monoubiquitinated at 'Cys-6', and pulls it out of the peroxisome lumen through the PEX2-PEX10-PEX12 retrotranslocation channel. Extraction by the PEX1-PEX6 AAA ATPase complex is accompanied by unfolding of the TPR repeats and release of bound cargo from PEX5.</text>
</comment>
<dbReference type="FunFam" id="3.40.50.300:FF:000109">
    <property type="entry name" value="Peroxisomal biogenesis factor 6"/>
    <property type="match status" value="1"/>
</dbReference>
<comment type="catalytic activity">
    <reaction evidence="11">
        <text>ATP + H2O = ADP + phosphate + H(+)</text>
        <dbReference type="Rhea" id="RHEA:13065"/>
        <dbReference type="ChEBI" id="CHEBI:15377"/>
        <dbReference type="ChEBI" id="CHEBI:15378"/>
        <dbReference type="ChEBI" id="CHEBI:30616"/>
        <dbReference type="ChEBI" id="CHEBI:43474"/>
        <dbReference type="ChEBI" id="CHEBI:456216"/>
    </reaction>
    <physiologicalReaction direction="left-to-right" evidence="11">
        <dbReference type="Rhea" id="RHEA:13066"/>
    </physiologicalReaction>
</comment>
<dbReference type="InterPro" id="IPR003959">
    <property type="entry name" value="ATPase_AAA_core"/>
</dbReference>
<dbReference type="AlphaFoldDB" id="A0A0C7MXL1"/>
<dbReference type="Gene3D" id="1.10.8.60">
    <property type="match status" value="1"/>
</dbReference>
<dbReference type="STRING" id="1245769.A0A0C7MXL1"/>
<dbReference type="GO" id="GO:0016887">
    <property type="term" value="F:ATP hydrolysis activity"/>
    <property type="evidence" value="ECO:0007669"/>
    <property type="project" value="EnsemblFungi"/>
</dbReference>
<proteinExistence type="inferred from homology"/>
<feature type="domain" description="AAA+ ATPase" evidence="12">
    <location>
        <begin position="480"/>
        <end position="624"/>
    </location>
</feature>
<dbReference type="Proteomes" id="UP000054304">
    <property type="component" value="Unassembled WGS sequence"/>
</dbReference>
<feature type="domain" description="AAA+ ATPase" evidence="12">
    <location>
        <begin position="771"/>
        <end position="910"/>
    </location>
</feature>
<dbReference type="Pfam" id="PF23315">
    <property type="entry name" value="PEX6_4th"/>
    <property type="match status" value="1"/>
</dbReference>
<dbReference type="FunFam" id="1.10.8.60:FF:000039">
    <property type="entry name" value="peroxisome biogenesis factor 6"/>
    <property type="match status" value="1"/>
</dbReference>
<comment type="similarity">
    <text evidence="1">Belongs to the AAA ATPase family.</text>
</comment>
<dbReference type="CDD" id="cd19527">
    <property type="entry name" value="RecA-like_PEX6_r2"/>
    <property type="match status" value="1"/>
</dbReference>
<dbReference type="RefSeq" id="XP_022630948.1">
    <property type="nucleotide sequence ID" value="XM_022773099.1"/>
</dbReference>
<keyword evidence="5" id="KW-0067">ATP-binding</keyword>
<keyword evidence="14" id="KW-1185">Reference proteome</keyword>
<sequence length="1041" mass="115502">MLQLTTTESIKARVSFRFDATIDGSISSSIFEQLKTTAGTDSSQKDLQVDTIYVSVLIAGYEKYQRSKLVRCKVNADLKAEWIELPSKLFGVPKDQPTVDVCEIWPFTDTIPVLHNLVISTQPALYDRLLELDDPRDRLRFVILKAGIGEASVIHLGDELLEHWCTVLDCGQHYQGKIDQESTKILFVKGERLQNGLAELHSDKTADVKLLQSEVLELPLKALSAPAHPDLLRPNCSEHEDESLFVFGDASTMMALGLSSGSYVTLSHKTKTKVAKAMVFLAPHNFQPGTIYAGPRVMALFKNVESISLERCVFSAKDIPVASSVALTRVGSWNNCQRIYENVISKNLTSFLTQRQRILKVGDLLPITFDSKLSPFYSDSFIEIDLTGQPDSMVWFRVETVELEENSLYAGECTIDSKKTTLLTQNLISDLPLSLSQCNYLTYYDLPSVFGYNCSDFDYYKRFSDIVKVSRKLQDQGRSRPIAIILHSSTGGVGKGSLVRSAAQHQGLHLIELDCLSINSAQGSAEAMKKTIGYIRAKLEPLLPFVKPSMVFLPHLDSLVQKEDEQQDPNSSRLNRYLALELASLIDHCTSQGAVFIGSVHEISGLPEAVLSKAQFCIEVPVPTEAQRVRIFQWYLDDYQLNYCTGELTRFTLDSNVSLAKLSQRSAGLSPCDIKSVVLAAKSSALDYAILKKDCREKYCLQGHVLAISESELLSAIESAREEFADSIGAPKIPNVLWADIGGMNLVKGDIMDTIDLPLRHPEMFSSGLKKRSGILFYGPPGTGKTLLAKAIATNFSLNFFSVKGPELLNMYIGESEANVRRVFQKARDAKPCVIFFDELDSVAPKRGNQGDSGGVMDRIVSQLLAELDGMSTGGDGVFVIGATNRPDLLDEALLRPGRFDKLLYLGIPDTNAKQLNVLLALSRKFTLDKGVDLARVAEICPFNYTGADFYALCSDAMLNAMTRTSRLVDEKVRAYCKQTQRQISTRYWFDNVAAEEDSNVIVQMDDYLKAQENLAPSVSTEELAHYLRVKSNFEGSDLRS</sequence>
<dbReference type="InterPro" id="IPR027417">
    <property type="entry name" value="P-loop_NTPase"/>
</dbReference>
<dbReference type="GO" id="GO:0016562">
    <property type="term" value="P:protein import into peroxisome matrix, receptor recycling"/>
    <property type="evidence" value="ECO:0007669"/>
    <property type="project" value="EnsemblFungi"/>
</dbReference>
<evidence type="ECO:0000256" key="6">
    <source>
        <dbReference type="ARBA" id="ARBA00023136"/>
    </source>
</evidence>
<dbReference type="PROSITE" id="PS00674">
    <property type="entry name" value="AAA"/>
    <property type="match status" value="1"/>
</dbReference>
<evidence type="ECO:0000256" key="8">
    <source>
        <dbReference type="ARBA" id="ARBA00034811"/>
    </source>
</evidence>
<evidence type="ECO:0000256" key="1">
    <source>
        <dbReference type="ARBA" id="ARBA00006914"/>
    </source>
</evidence>
<dbReference type="EMBL" id="LN736372">
    <property type="protein sequence ID" value="CEP64744.1"/>
    <property type="molecule type" value="Genomic_DNA"/>
</dbReference>
<protein>
    <recommendedName>
        <fullName evidence="8">Peroxisomal ATPase PEX6</fullName>
    </recommendedName>
    <alternativeName>
        <fullName evidence="9">Peroxin-6</fullName>
    </alternativeName>
</protein>
<keyword evidence="3" id="KW-0547">Nucleotide-binding</keyword>
<dbReference type="GO" id="GO:0005524">
    <property type="term" value="F:ATP binding"/>
    <property type="evidence" value="ECO:0007669"/>
    <property type="project" value="UniProtKB-KW"/>
</dbReference>
<name>A0A0C7MXL1_9SACH</name>
<comment type="subcellular location">
    <subcellularLocation>
        <location evidence="7">Endomembrane system</location>
        <topology evidence="7">Peripheral membrane protein</topology>
        <orientation evidence="7">Cytoplasmic side</orientation>
    </subcellularLocation>
</comment>
<dbReference type="GeneID" id="34688310"/>
<dbReference type="HOGENOM" id="CLU_000688_0_4_1"/>
<dbReference type="InterPro" id="IPR003593">
    <property type="entry name" value="AAA+_ATPase"/>
</dbReference>
<dbReference type="GO" id="GO:0043335">
    <property type="term" value="P:protein unfolding"/>
    <property type="evidence" value="ECO:0007669"/>
    <property type="project" value="EnsemblFungi"/>
</dbReference>
<dbReference type="PANTHER" id="PTHR23077:SF9">
    <property type="entry name" value="PEROXISOMAL ATPASE PEX6"/>
    <property type="match status" value="1"/>
</dbReference>
<dbReference type="InterPro" id="IPR003960">
    <property type="entry name" value="ATPase_AAA_CS"/>
</dbReference>
<evidence type="ECO:0000256" key="9">
    <source>
        <dbReference type="ARBA" id="ARBA00034920"/>
    </source>
</evidence>
<dbReference type="SUPFAM" id="SSF52540">
    <property type="entry name" value="P-loop containing nucleoside triphosphate hydrolases"/>
    <property type="match status" value="2"/>
</dbReference>
<evidence type="ECO:0000259" key="12">
    <source>
        <dbReference type="SMART" id="SM00382"/>
    </source>
</evidence>
<dbReference type="InterPro" id="IPR056995">
    <property type="entry name" value="PEX6_4th_dom"/>
</dbReference>
<keyword evidence="4" id="KW-0378">Hydrolase</keyword>
<evidence type="ECO:0000313" key="13">
    <source>
        <dbReference type="EMBL" id="CEP64744.1"/>
    </source>
</evidence>
<reference evidence="13 14" key="1">
    <citation type="submission" date="2014-12" db="EMBL/GenBank/DDBJ databases">
        <authorList>
            <person name="Neuveglise Cecile"/>
        </authorList>
    </citation>
    <scope>NUCLEOTIDE SEQUENCE [LARGE SCALE GENOMIC DNA]</scope>
    <source>
        <strain evidence="13 14">CBS 12615</strain>
    </source>
</reference>
<evidence type="ECO:0000256" key="7">
    <source>
        <dbReference type="ARBA" id="ARBA00029433"/>
    </source>
</evidence>
<evidence type="ECO:0000256" key="11">
    <source>
        <dbReference type="ARBA" id="ARBA00048778"/>
    </source>
</evidence>
<dbReference type="GO" id="GO:0005829">
    <property type="term" value="C:cytosol"/>
    <property type="evidence" value="ECO:0007669"/>
    <property type="project" value="EnsemblFungi"/>
</dbReference>
<dbReference type="OrthoDB" id="5553750at2759"/>
<dbReference type="Pfam" id="PF00004">
    <property type="entry name" value="AAA"/>
    <property type="match status" value="2"/>
</dbReference>
<dbReference type="InterPro" id="IPR047533">
    <property type="entry name" value="RecA-like_PEX6_r2"/>
</dbReference>
<dbReference type="Gene3D" id="3.40.50.300">
    <property type="entry name" value="P-loop containing nucleotide triphosphate hydrolases"/>
    <property type="match status" value="2"/>
</dbReference>
<dbReference type="GO" id="GO:0012505">
    <property type="term" value="C:endomembrane system"/>
    <property type="evidence" value="ECO:0007669"/>
    <property type="project" value="UniProtKB-SubCell"/>
</dbReference>
<evidence type="ECO:0000256" key="2">
    <source>
        <dbReference type="ARBA" id="ARBA00022593"/>
    </source>
</evidence>
<gene>
    <name evidence="13" type="ORF">LALA0_S13e02036g</name>
</gene>
<dbReference type="GO" id="GO:1904949">
    <property type="term" value="C:ATPase complex"/>
    <property type="evidence" value="ECO:0007669"/>
    <property type="project" value="EnsemblFungi"/>
</dbReference>
<organism evidence="13 14">
    <name type="scientific">Lachancea lanzarotensis</name>
    <dbReference type="NCBI Taxonomy" id="1245769"/>
    <lineage>
        <taxon>Eukaryota</taxon>
        <taxon>Fungi</taxon>
        <taxon>Dikarya</taxon>
        <taxon>Ascomycota</taxon>
        <taxon>Saccharomycotina</taxon>
        <taxon>Saccharomycetes</taxon>
        <taxon>Saccharomycetales</taxon>
        <taxon>Saccharomycetaceae</taxon>
        <taxon>Lachancea</taxon>
    </lineage>
</organism>
<dbReference type="GO" id="GO:0005778">
    <property type="term" value="C:peroxisomal membrane"/>
    <property type="evidence" value="ECO:0007669"/>
    <property type="project" value="TreeGrafter"/>
</dbReference>
<dbReference type="PANTHER" id="PTHR23077">
    <property type="entry name" value="AAA-FAMILY ATPASE"/>
    <property type="match status" value="1"/>
</dbReference>
<accession>A0A0C7MXL1</accession>